<dbReference type="Proteomes" id="UP000663874">
    <property type="component" value="Unassembled WGS sequence"/>
</dbReference>
<name>A0A814RBF1_9BILA</name>
<organism evidence="1 4">
    <name type="scientific">Rotaria sordida</name>
    <dbReference type="NCBI Taxonomy" id="392033"/>
    <lineage>
        <taxon>Eukaryota</taxon>
        <taxon>Metazoa</taxon>
        <taxon>Spiralia</taxon>
        <taxon>Gnathifera</taxon>
        <taxon>Rotifera</taxon>
        <taxon>Eurotatoria</taxon>
        <taxon>Bdelloidea</taxon>
        <taxon>Philodinida</taxon>
        <taxon>Philodinidae</taxon>
        <taxon>Rotaria</taxon>
    </lineage>
</organism>
<evidence type="ECO:0000313" key="4">
    <source>
        <dbReference type="Proteomes" id="UP000663889"/>
    </source>
</evidence>
<proteinExistence type="predicted"/>
<sequence length="81" mass="9098">MSLSEQDLQKYVGKNVDDTQKELEKQGYKVHLVSTGRCATGCVPEKKLHMNADGTVTQEKRAIISFNGDDPKRKITSIHHD</sequence>
<evidence type="ECO:0000313" key="3">
    <source>
        <dbReference type="EMBL" id="CAF3990337.1"/>
    </source>
</evidence>
<gene>
    <name evidence="3" type="ORF">FNK824_LOCUS25363</name>
    <name evidence="2" type="ORF">RFH988_LOCUS33239</name>
    <name evidence="1" type="ORF">SEV965_LOCUS17413</name>
</gene>
<evidence type="ECO:0000313" key="2">
    <source>
        <dbReference type="EMBL" id="CAF1369056.1"/>
    </source>
</evidence>
<dbReference type="OrthoDB" id="10035647at2759"/>
<dbReference type="Proteomes" id="UP000663882">
    <property type="component" value="Unassembled WGS sequence"/>
</dbReference>
<accession>A0A814RBF1</accession>
<comment type="caution">
    <text evidence="1">The sequence shown here is derived from an EMBL/GenBank/DDBJ whole genome shotgun (WGS) entry which is preliminary data.</text>
</comment>
<protein>
    <submittedName>
        <fullName evidence="1">Uncharacterized protein</fullName>
    </submittedName>
</protein>
<dbReference type="EMBL" id="CAJNOO010004115">
    <property type="protein sequence ID" value="CAF1369056.1"/>
    <property type="molecule type" value="Genomic_DNA"/>
</dbReference>
<evidence type="ECO:0000313" key="1">
    <source>
        <dbReference type="EMBL" id="CAF1130917.1"/>
    </source>
</evidence>
<dbReference type="EMBL" id="CAJNOU010000997">
    <property type="protein sequence ID" value="CAF1130917.1"/>
    <property type="molecule type" value="Genomic_DNA"/>
</dbReference>
<dbReference type="Proteomes" id="UP000663889">
    <property type="component" value="Unassembled WGS sequence"/>
</dbReference>
<dbReference type="EMBL" id="CAJOBE010005932">
    <property type="protein sequence ID" value="CAF3990337.1"/>
    <property type="molecule type" value="Genomic_DNA"/>
</dbReference>
<reference evidence="1" key="1">
    <citation type="submission" date="2021-02" db="EMBL/GenBank/DDBJ databases">
        <authorList>
            <person name="Nowell W R."/>
        </authorList>
    </citation>
    <scope>NUCLEOTIDE SEQUENCE</scope>
</reference>
<dbReference type="AlphaFoldDB" id="A0A814RBF1"/>